<proteinExistence type="predicted"/>
<evidence type="ECO:0000313" key="2">
    <source>
        <dbReference type="Proteomes" id="UP001281147"/>
    </source>
</evidence>
<gene>
    <name evidence="1" type="ORF">LTR37_007353</name>
</gene>
<name>A0ACC3NE77_9PEZI</name>
<dbReference type="Proteomes" id="UP001281147">
    <property type="component" value="Unassembled WGS sequence"/>
</dbReference>
<protein>
    <submittedName>
        <fullName evidence="1">Uncharacterized protein</fullName>
    </submittedName>
</protein>
<reference evidence="1" key="1">
    <citation type="submission" date="2023-07" db="EMBL/GenBank/DDBJ databases">
        <title>Black Yeasts Isolated from many extreme environments.</title>
        <authorList>
            <person name="Coleine C."/>
            <person name="Stajich J.E."/>
            <person name="Selbmann L."/>
        </authorList>
    </citation>
    <scope>NUCLEOTIDE SEQUENCE</scope>
    <source>
        <strain evidence="1">CCFEE 5714</strain>
    </source>
</reference>
<evidence type="ECO:0000313" key="1">
    <source>
        <dbReference type="EMBL" id="KAK3715143.1"/>
    </source>
</evidence>
<comment type="caution">
    <text evidence="1">The sequence shown here is derived from an EMBL/GenBank/DDBJ whole genome shotgun (WGS) entry which is preliminary data.</text>
</comment>
<accession>A0ACC3NE77</accession>
<organism evidence="1 2">
    <name type="scientific">Vermiconidia calcicola</name>
    <dbReference type="NCBI Taxonomy" id="1690605"/>
    <lineage>
        <taxon>Eukaryota</taxon>
        <taxon>Fungi</taxon>
        <taxon>Dikarya</taxon>
        <taxon>Ascomycota</taxon>
        <taxon>Pezizomycotina</taxon>
        <taxon>Dothideomycetes</taxon>
        <taxon>Dothideomycetidae</taxon>
        <taxon>Mycosphaerellales</taxon>
        <taxon>Extremaceae</taxon>
        <taxon>Vermiconidia</taxon>
    </lineage>
</organism>
<dbReference type="EMBL" id="JAUTXU010000051">
    <property type="protein sequence ID" value="KAK3715143.1"/>
    <property type="molecule type" value="Genomic_DNA"/>
</dbReference>
<keyword evidence="2" id="KW-1185">Reference proteome</keyword>
<sequence>MARKWELRRRHHLVLPLCTYYKQAVALSVSEDKQKGATRPRQTIRSALHVSQRNGASQLLEYAGAVHAVGSEKETCDLLEHRCRFHRAYHDGYGTAD</sequence>